<feature type="region of interest" description="Disordered" evidence="4">
    <location>
        <begin position="224"/>
        <end position="269"/>
    </location>
</feature>
<feature type="domain" description="FLZ-type" evidence="6">
    <location>
        <begin position="379"/>
        <end position="452"/>
    </location>
</feature>
<accession>A0A822Y715</accession>
<evidence type="ECO:0000256" key="4">
    <source>
        <dbReference type="SAM" id="MobiDB-lite"/>
    </source>
</evidence>
<dbReference type="InterPro" id="IPR044585">
    <property type="entry name" value="FLZ10/11"/>
</dbReference>
<keyword evidence="5" id="KW-0732">Signal</keyword>
<gene>
    <name evidence="7" type="ORF">HUJ06_028434</name>
</gene>
<comment type="caution">
    <text evidence="7">The sequence shown here is derived from an EMBL/GenBank/DDBJ whole genome shotgun (WGS) entry which is preliminary data.</text>
</comment>
<comment type="similarity">
    <text evidence="1">Belongs to the FLZ family.</text>
</comment>
<evidence type="ECO:0000256" key="3">
    <source>
        <dbReference type="PROSITE-ProRule" id="PRU01131"/>
    </source>
</evidence>
<feature type="signal peptide" evidence="5">
    <location>
        <begin position="1"/>
        <end position="20"/>
    </location>
</feature>
<feature type="chain" id="PRO_5032807141" description="FLZ-type domain-containing protein" evidence="5">
    <location>
        <begin position="21"/>
        <end position="452"/>
    </location>
</feature>
<evidence type="ECO:0000259" key="6">
    <source>
        <dbReference type="PROSITE" id="PS51795"/>
    </source>
</evidence>
<dbReference type="PANTHER" id="PTHR46868:SF3">
    <property type="entry name" value="FCS-LIKE ZINC FINGER 11"/>
    <property type="match status" value="1"/>
</dbReference>
<name>A0A822Y715_NELNU</name>
<evidence type="ECO:0000313" key="7">
    <source>
        <dbReference type="EMBL" id="DAD26966.1"/>
    </source>
</evidence>
<organism evidence="7 8">
    <name type="scientific">Nelumbo nucifera</name>
    <name type="common">Sacred lotus</name>
    <dbReference type="NCBI Taxonomy" id="4432"/>
    <lineage>
        <taxon>Eukaryota</taxon>
        <taxon>Viridiplantae</taxon>
        <taxon>Streptophyta</taxon>
        <taxon>Embryophyta</taxon>
        <taxon>Tracheophyta</taxon>
        <taxon>Spermatophyta</taxon>
        <taxon>Magnoliopsida</taxon>
        <taxon>Proteales</taxon>
        <taxon>Nelumbonaceae</taxon>
        <taxon>Nelumbo</taxon>
    </lineage>
</organism>
<feature type="compositionally biased region" description="Polar residues" evidence="4">
    <location>
        <begin position="164"/>
        <end position="175"/>
    </location>
</feature>
<dbReference type="AlphaFoldDB" id="A0A822Y715"/>
<feature type="region of interest" description="Disordered" evidence="4">
    <location>
        <begin position="164"/>
        <end position="184"/>
    </location>
</feature>
<dbReference type="Pfam" id="PF04570">
    <property type="entry name" value="zf-FLZ"/>
    <property type="match status" value="1"/>
</dbReference>
<evidence type="ECO:0000256" key="5">
    <source>
        <dbReference type="SAM" id="SignalP"/>
    </source>
</evidence>
<evidence type="ECO:0000313" key="8">
    <source>
        <dbReference type="Proteomes" id="UP000607653"/>
    </source>
</evidence>
<reference evidence="7 8" key="1">
    <citation type="journal article" date="2020" name="Mol. Biol. Evol.">
        <title>Distinct Expression and Methylation Patterns for Genes with Different Fates following a Single Whole-Genome Duplication in Flowering Plants.</title>
        <authorList>
            <person name="Shi T."/>
            <person name="Rahmani R.S."/>
            <person name="Gugger P.F."/>
            <person name="Wang M."/>
            <person name="Li H."/>
            <person name="Zhang Y."/>
            <person name="Li Z."/>
            <person name="Wang Q."/>
            <person name="Van de Peer Y."/>
            <person name="Marchal K."/>
            <person name="Chen J."/>
        </authorList>
    </citation>
    <scope>NUCLEOTIDE SEQUENCE [LARGE SCALE GENOMIC DNA]</scope>
    <source>
        <tissue evidence="7">Leaf</tissue>
    </source>
</reference>
<keyword evidence="2" id="KW-0479">Metal-binding</keyword>
<feature type="compositionally biased region" description="Polar residues" evidence="4">
    <location>
        <begin position="258"/>
        <end position="269"/>
    </location>
</feature>
<dbReference type="Proteomes" id="UP000607653">
    <property type="component" value="Unassembled WGS sequence"/>
</dbReference>
<proteinExistence type="inferred from homology"/>
<feature type="zinc finger region" description="FLZ-type" evidence="3">
    <location>
        <begin position="379"/>
        <end position="452"/>
    </location>
</feature>
<dbReference type="InterPro" id="IPR007650">
    <property type="entry name" value="Zf-FLZ_dom"/>
</dbReference>
<evidence type="ECO:0000256" key="2">
    <source>
        <dbReference type="ARBA" id="ARBA00022723"/>
    </source>
</evidence>
<dbReference type="PROSITE" id="PS51795">
    <property type="entry name" value="ZF_FLZ"/>
    <property type="match status" value="1"/>
</dbReference>
<dbReference type="GO" id="GO:0046872">
    <property type="term" value="F:metal ion binding"/>
    <property type="evidence" value="ECO:0007669"/>
    <property type="project" value="UniProtKB-KW"/>
</dbReference>
<dbReference type="EMBL" id="DUZY01000002">
    <property type="protein sequence ID" value="DAD26966.1"/>
    <property type="molecule type" value="Genomic_DNA"/>
</dbReference>
<dbReference type="PANTHER" id="PTHR46868">
    <property type="entry name" value="FCS-LIKE ZINC FINGER 11"/>
    <property type="match status" value="1"/>
</dbReference>
<evidence type="ECO:0000256" key="1">
    <source>
        <dbReference type="ARBA" id="ARBA00009374"/>
    </source>
</evidence>
<feature type="compositionally biased region" description="Low complexity" evidence="4">
    <location>
        <begin position="233"/>
        <end position="245"/>
    </location>
</feature>
<sequence length="452" mass="49905">MCLFHLLILMLRKNLCFLQGAEVIMLRKRSRSLQKDQYKGHLMPDCASESGFQSDVSEQKHKGSSFFRVPDLFVGFCSKGLSDSESARSPTSPLDYRVFSNIGNPFRSPRSCLDGRQKSWGCSKVGLSIVDSLNDESKPSGKVFQSSESRNILFGSQLKVSIPSPQSHLNGSPDSFASPRSLPKSLLTLPHPEAKSPHFQMYNSEIVFGDGEMQFGVETVGKNRSCLSDSGRSSPSYDFSMSPSPQTSLTNAEDFCSDQKSTQLGSPSVISGEKNLDNCLSKKPSLGNSFGMKPSSLPISIGSGHEFMASLSASEIELSEDYTCVISHGPNPRTTHIFGDCILECHTKESTSCKKEKLEIESPCVDKCLDGPVMYPSNDFLSFCYSCKKKLDEKKDIYMYRLVLPKLLLPLLCSLSGYSMSNCCILKLTYFLLSIPEVRKHFAASSAALRRF</sequence>
<protein>
    <recommendedName>
        <fullName evidence="6">FLZ-type domain-containing protein</fullName>
    </recommendedName>
</protein>
<keyword evidence="8" id="KW-1185">Reference proteome</keyword>